<evidence type="ECO:0000256" key="3">
    <source>
        <dbReference type="ARBA" id="ARBA00023125"/>
    </source>
</evidence>
<dbReference type="InterPro" id="IPR036390">
    <property type="entry name" value="WH_DNA-bd_sf"/>
</dbReference>
<evidence type="ECO:0000313" key="7">
    <source>
        <dbReference type="Proteomes" id="UP000037822"/>
    </source>
</evidence>
<dbReference type="GO" id="GO:0003700">
    <property type="term" value="F:DNA-binding transcription factor activity"/>
    <property type="evidence" value="ECO:0007669"/>
    <property type="project" value="InterPro"/>
</dbReference>
<dbReference type="Proteomes" id="UP000037822">
    <property type="component" value="Unassembled WGS sequence"/>
</dbReference>
<dbReference type="SUPFAM" id="SSF53850">
    <property type="entry name" value="Periplasmic binding protein-like II"/>
    <property type="match status" value="1"/>
</dbReference>
<name>A0A0N1FGM6_9HYPH</name>
<dbReference type="PROSITE" id="PS50931">
    <property type="entry name" value="HTH_LYSR"/>
    <property type="match status" value="1"/>
</dbReference>
<gene>
    <name evidence="6" type="ORF">AE618_04550</name>
</gene>
<dbReference type="PATRIC" id="fig|1526658.3.peg.3248"/>
<dbReference type="OrthoDB" id="9796526at2"/>
<dbReference type="Pfam" id="PF03466">
    <property type="entry name" value="LysR_substrate"/>
    <property type="match status" value="1"/>
</dbReference>
<evidence type="ECO:0000259" key="5">
    <source>
        <dbReference type="PROSITE" id="PS50931"/>
    </source>
</evidence>
<keyword evidence="3" id="KW-0238">DNA-binding</keyword>
<accession>A0A0N1FGM6</accession>
<comment type="caution">
    <text evidence="6">The sequence shown here is derived from an EMBL/GenBank/DDBJ whole genome shotgun (WGS) entry which is preliminary data.</text>
</comment>
<dbReference type="InterPro" id="IPR000847">
    <property type="entry name" value="LysR_HTH_N"/>
</dbReference>
<reference evidence="6 7" key="1">
    <citation type="submission" date="2015-07" db="EMBL/GenBank/DDBJ databases">
        <title>Whole genome sequencing of Bosea vaviloviae isolated from cave pool.</title>
        <authorList>
            <person name="Tan N.E.H."/>
            <person name="Lee Y.P."/>
            <person name="Gan H.M."/>
            <person name="Barton H."/>
            <person name="Savka M.A."/>
        </authorList>
    </citation>
    <scope>NUCLEOTIDE SEQUENCE [LARGE SCALE GENOMIC DNA]</scope>
    <source>
        <strain evidence="6 7">SD260</strain>
    </source>
</reference>
<keyword evidence="4" id="KW-0804">Transcription</keyword>
<dbReference type="PANTHER" id="PTHR30126:SF40">
    <property type="entry name" value="HTH-TYPE TRANSCRIPTIONAL REGULATOR GLTR"/>
    <property type="match status" value="1"/>
</dbReference>
<dbReference type="EMBL" id="LGSZ01000022">
    <property type="protein sequence ID" value="KPH82189.1"/>
    <property type="molecule type" value="Genomic_DNA"/>
</dbReference>
<dbReference type="GO" id="GO:0000976">
    <property type="term" value="F:transcription cis-regulatory region binding"/>
    <property type="evidence" value="ECO:0007669"/>
    <property type="project" value="TreeGrafter"/>
</dbReference>
<proteinExistence type="inferred from homology"/>
<keyword evidence="2" id="KW-0805">Transcription regulation</keyword>
<dbReference type="SUPFAM" id="SSF46785">
    <property type="entry name" value="Winged helix' DNA-binding domain"/>
    <property type="match status" value="1"/>
</dbReference>
<dbReference type="InterPro" id="IPR036388">
    <property type="entry name" value="WH-like_DNA-bd_sf"/>
</dbReference>
<evidence type="ECO:0000256" key="2">
    <source>
        <dbReference type="ARBA" id="ARBA00023015"/>
    </source>
</evidence>
<evidence type="ECO:0000256" key="1">
    <source>
        <dbReference type="ARBA" id="ARBA00009437"/>
    </source>
</evidence>
<organism evidence="6 7">
    <name type="scientific">Bosea vaviloviae</name>
    <dbReference type="NCBI Taxonomy" id="1526658"/>
    <lineage>
        <taxon>Bacteria</taxon>
        <taxon>Pseudomonadati</taxon>
        <taxon>Pseudomonadota</taxon>
        <taxon>Alphaproteobacteria</taxon>
        <taxon>Hyphomicrobiales</taxon>
        <taxon>Boseaceae</taxon>
        <taxon>Bosea</taxon>
    </lineage>
</organism>
<dbReference type="PANTHER" id="PTHR30126">
    <property type="entry name" value="HTH-TYPE TRANSCRIPTIONAL REGULATOR"/>
    <property type="match status" value="1"/>
</dbReference>
<sequence length="303" mass="32283">MGQPAPASSRRDGDLAAPGWDDIGIFHTIAECGSLALAAVRLGLSEATIARRLKAFERELGLLLFRRGANRLSLTAAGAELAREASLVAAAAGRFASCARATRPLADAPVRVTATTSISLFLTRNATAISAGAGGVELVIISTRDRLDLARGDADIAVRMHRIPDEPGYYGQKVGRLVQALYVRRDVDPTTAPIISVSRETSSRIDEHILAFAQGRPIAARVGDSAARYESVRSAGAVSMVPCFMGDADETLLRLAPPPDRTADEIFLVTHEVSRQRPAVIAVLAALRKLFRENRALLEGQAP</sequence>
<feature type="domain" description="HTH lysR-type" evidence="5">
    <location>
        <begin position="18"/>
        <end position="75"/>
    </location>
</feature>
<dbReference type="InterPro" id="IPR005119">
    <property type="entry name" value="LysR_subst-bd"/>
</dbReference>
<evidence type="ECO:0000256" key="4">
    <source>
        <dbReference type="ARBA" id="ARBA00023163"/>
    </source>
</evidence>
<dbReference type="Pfam" id="PF00126">
    <property type="entry name" value="HTH_1"/>
    <property type="match status" value="1"/>
</dbReference>
<dbReference type="RefSeq" id="WP_054207850.1">
    <property type="nucleotide sequence ID" value="NZ_LGSZ01000022.1"/>
</dbReference>
<evidence type="ECO:0000313" key="6">
    <source>
        <dbReference type="EMBL" id="KPH82189.1"/>
    </source>
</evidence>
<comment type="similarity">
    <text evidence="1">Belongs to the LysR transcriptional regulatory family.</text>
</comment>
<protein>
    <recommendedName>
        <fullName evidence="5">HTH lysR-type domain-containing protein</fullName>
    </recommendedName>
</protein>
<dbReference type="Gene3D" id="1.10.10.10">
    <property type="entry name" value="Winged helix-like DNA-binding domain superfamily/Winged helix DNA-binding domain"/>
    <property type="match status" value="1"/>
</dbReference>
<keyword evidence="7" id="KW-1185">Reference proteome</keyword>
<dbReference type="AlphaFoldDB" id="A0A0N1FGM6"/>